<protein>
    <submittedName>
        <fullName evidence="1">Uncharacterized protein</fullName>
    </submittedName>
</protein>
<gene>
    <name evidence="1" type="ORF">ACED35_22730</name>
</gene>
<evidence type="ECO:0000313" key="1">
    <source>
        <dbReference type="EMBL" id="MEZ8083935.1"/>
    </source>
</evidence>
<organism evidence="1 2">
    <name type="scientific">Enterovibrio norvegicus</name>
    <dbReference type="NCBI Taxonomy" id="188144"/>
    <lineage>
        <taxon>Bacteria</taxon>
        <taxon>Pseudomonadati</taxon>
        <taxon>Pseudomonadota</taxon>
        <taxon>Gammaproteobacteria</taxon>
        <taxon>Vibrionales</taxon>
        <taxon>Vibrionaceae</taxon>
        <taxon>Enterovibrio</taxon>
    </lineage>
</organism>
<comment type="caution">
    <text evidence="1">The sequence shown here is derived from an EMBL/GenBank/DDBJ whole genome shotgun (WGS) entry which is preliminary data.</text>
</comment>
<reference evidence="1 2" key="1">
    <citation type="submission" date="2024-06" db="EMBL/GenBank/DDBJ databases">
        <authorList>
            <person name="Steensen K."/>
            <person name="Seneca J."/>
            <person name="Bartlau N."/>
            <person name="Yu A.X."/>
            <person name="Polz M.F."/>
        </authorList>
    </citation>
    <scope>NUCLEOTIDE SEQUENCE [LARGE SCALE GENOMIC DNA]</scope>
    <source>
        <strain evidence="1 2">1F260</strain>
    </source>
</reference>
<accession>A0ABV4L9W1</accession>
<dbReference type="RefSeq" id="WP_371735051.1">
    <property type="nucleotide sequence ID" value="NZ_JBGONM010000089.1"/>
</dbReference>
<dbReference type="Proteomes" id="UP001569154">
    <property type="component" value="Unassembled WGS sequence"/>
</dbReference>
<sequence length="87" mass="10070">RGPRICNPLHSHSANAPLFPNPEGFILTLEVVFLVGMGRILPNFLRLSRINYVVFVRLLLYQPNMINISHIDQTFSNFDWKFLSKTI</sequence>
<proteinExistence type="predicted"/>
<keyword evidence="2" id="KW-1185">Reference proteome</keyword>
<feature type="non-terminal residue" evidence="1">
    <location>
        <position position="1"/>
    </location>
</feature>
<name>A0ABV4L9W1_9GAMM</name>
<dbReference type="EMBL" id="JBGONM010000089">
    <property type="protein sequence ID" value="MEZ8083935.1"/>
    <property type="molecule type" value="Genomic_DNA"/>
</dbReference>
<evidence type="ECO:0000313" key="2">
    <source>
        <dbReference type="Proteomes" id="UP001569154"/>
    </source>
</evidence>